<feature type="domain" description="HTH cro/C1-type" evidence="1">
    <location>
        <begin position="8"/>
        <end position="61"/>
    </location>
</feature>
<accession>A0A242CCA9</accession>
<evidence type="ECO:0000313" key="4">
    <source>
        <dbReference type="Proteomes" id="UP000195139"/>
    </source>
</evidence>
<dbReference type="Proteomes" id="UP000195139">
    <property type="component" value="Unassembled WGS sequence"/>
</dbReference>
<sequence length="279" mass="33462">MTHFGQTIKRIRLSRSLSQEEVCKGIMSRSNLSRFENQLYIPSFDKVLQLLDRLLVTLDEFMYIHRDFLPSRYEYYYGQLIRAENYQDKEEMLRVSAQIAENKHESKGFYELFLLSQLTLIENELSSLLTKEEIAAYMRPILLNLENWLFQDFRRLNNFIQLFEIDEATFLYDRAIKEFTKYDGFTKENNIKIHLSLNLGQLFLAKELPEKAFIYFNKSKQFARQKNKFYQELVSDLFIEKILHRKNISYQDHTYSELMKLLSELGYDSLVRSSVTYTN</sequence>
<dbReference type="PANTHER" id="PTHR37038">
    <property type="entry name" value="TRANSCRIPTIONAL REGULATOR-RELATED"/>
    <property type="match status" value="1"/>
</dbReference>
<dbReference type="CDD" id="cd00093">
    <property type="entry name" value="HTH_XRE"/>
    <property type="match status" value="1"/>
</dbReference>
<name>A0A242CCA9_9ENTE</name>
<evidence type="ECO:0000313" key="2">
    <source>
        <dbReference type="EMBL" id="MEI5993818.1"/>
    </source>
</evidence>
<dbReference type="InterPro" id="IPR001387">
    <property type="entry name" value="Cro/C1-type_HTH"/>
</dbReference>
<dbReference type="InterPro" id="IPR010982">
    <property type="entry name" value="Lambda_DNA-bd_dom_sf"/>
</dbReference>
<dbReference type="RefSeq" id="WP_086330956.1">
    <property type="nucleotide sequence ID" value="NZ_NGLE02000001.1"/>
</dbReference>
<dbReference type="Pfam" id="PF21259">
    <property type="entry name" value="Rgg_C"/>
    <property type="match status" value="1"/>
</dbReference>
<keyword evidence="4" id="KW-1185">Reference proteome</keyword>
<dbReference type="STRING" id="1834181.A5880_002069"/>
<dbReference type="InterPro" id="IPR010057">
    <property type="entry name" value="Transcription_activator_Rgg_C"/>
</dbReference>
<comment type="caution">
    <text evidence="3">The sequence shown here is derived from an EMBL/GenBank/DDBJ whole genome shotgun (WGS) entry which is preliminary data.</text>
</comment>
<evidence type="ECO:0000313" key="3">
    <source>
        <dbReference type="EMBL" id="OTO07799.1"/>
    </source>
</evidence>
<gene>
    <name evidence="2" type="ORF">A5880_001365</name>
    <name evidence="3" type="ORF">A5880_002069</name>
</gene>
<dbReference type="EMBL" id="NGLE01000003">
    <property type="protein sequence ID" value="OTO07799.1"/>
    <property type="molecule type" value="Genomic_DNA"/>
</dbReference>
<dbReference type="Gene3D" id="1.25.40.10">
    <property type="entry name" value="Tetratricopeptide repeat domain"/>
    <property type="match status" value="1"/>
</dbReference>
<dbReference type="EMBL" id="NGLE02000001">
    <property type="protein sequence ID" value="MEI5993818.1"/>
    <property type="molecule type" value="Genomic_DNA"/>
</dbReference>
<dbReference type="AlphaFoldDB" id="A0A242CCA9"/>
<reference evidence="3" key="1">
    <citation type="submission" date="2017-05" db="EMBL/GenBank/DDBJ databases">
        <title>The Genome Sequence of Enterococcus sp. 4G2_DIV0659.</title>
        <authorList>
            <consortium name="The Broad Institute Genomics Platform"/>
            <consortium name="The Broad Institute Genomic Center for Infectious Diseases"/>
            <person name="Earl A."/>
            <person name="Manson A."/>
            <person name="Schwartman J."/>
            <person name="Gilmore M."/>
            <person name="Abouelleil A."/>
            <person name="Cao P."/>
            <person name="Chapman S."/>
            <person name="Cusick C."/>
            <person name="Shea T."/>
            <person name="Young S."/>
            <person name="Neafsey D."/>
            <person name="Nusbaum C."/>
            <person name="Birren B."/>
        </authorList>
    </citation>
    <scope>NUCLEOTIDE SEQUENCE [LARGE SCALE GENOMIC DNA]</scope>
    <source>
        <strain evidence="3">4G2_DIV0659</strain>
    </source>
</reference>
<dbReference type="InterPro" id="IPR011990">
    <property type="entry name" value="TPR-like_helical_dom_sf"/>
</dbReference>
<dbReference type="Pfam" id="PF01381">
    <property type="entry name" value="HTH_3"/>
    <property type="match status" value="1"/>
</dbReference>
<reference evidence="2 4" key="2">
    <citation type="submission" date="2018-07" db="EMBL/GenBank/DDBJ databases">
        <title>The Genome Sequence of Enterococcus sp. DIV0659b.</title>
        <authorList>
            <consortium name="The Broad Institute Genomics Platform"/>
            <consortium name="The Broad Institute Genomic Center for Infectious Diseases"/>
            <person name="Earl A."/>
            <person name="Manson A."/>
            <person name="Schwartman J."/>
            <person name="Gilmore M."/>
            <person name="Abouelleil A."/>
            <person name="Cao P."/>
            <person name="Chapman S."/>
            <person name="Cusick C."/>
            <person name="Shea T."/>
            <person name="Young S."/>
            <person name="Neafsey D."/>
            <person name="Nusbaum C."/>
            <person name="Birren B."/>
        </authorList>
    </citation>
    <scope>NUCLEOTIDE SEQUENCE [LARGE SCALE GENOMIC DNA]</scope>
    <source>
        <strain evidence="2 4">4G2_DIV0659</strain>
    </source>
</reference>
<dbReference type="PROSITE" id="PS50943">
    <property type="entry name" value="HTH_CROC1"/>
    <property type="match status" value="1"/>
</dbReference>
<dbReference type="SMART" id="SM00530">
    <property type="entry name" value="HTH_XRE"/>
    <property type="match status" value="1"/>
</dbReference>
<proteinExistence type="predicted"/>
<organism evidence="3">
    <name type="scientific">Candidatus Enterococcus mansonii</name>
    <dbReference type="NCBI Taxonomy" id="1834181"/>
    <lineage>
        <taxon>Bacteria</taxon>
        <taxon>Bacillati</taxon>
        <taxon>Bacillota</taxon>
        <taxon>Bacilli</taxon>
        <taxon>Lactobacillales</taxon>
        <taxon>Enterococcaceae</taxon>
        <taxon>Enterococcus</taxon>
    </lineage>
</organism>
<evidence type="ECO:0000259" key="1">
    <source>
        <dbReference type="PROSITE" id="PS50943"/>
    </source>
</evidence>
<dbReference type="GO" id="GO:0003677">
    <property type="term" value="F:DNA binding"/>
    <property type="evidence" value="ECO:0007669"/>
    <property type="project" value="InterPro"/>
</dbReference>
<dbReference type="InterPro" id="IPR053163">
    <property type="entry name" value="HTH-type_regulator_Rgg"/>
</dbReference>
<dbReference type="OrthoDB" id="2311615at2"/>
<protein>
    <recommendedName>
        <fullName evidence="1">HTH cro/C1-type domain-containing protein</fullName>
    </recommendedName>
</protein>
<dbReference type="SUPFAM" id="SSF47413">
    <property type="entry name" value="lambda repressor-like DNA-binding domains"/>
    <property type="match status" value="1"/>
</dbReference>